<dbReference type="Proteomes" id="UP000706039">
    <property type="component" value="Unassembled WGS sequence"/>
</dbReference>
<dbReference type="EMBL" id="JAINVV010000019">
    <property type="protein sequence ID" value="MBY8826475.1"/>
    <property type="molecule type" value="Genomic_DNA"/>
</dbReference>
<sequence length="530" mass="54958">MGTNRFGLLAGDSRAAVAPTVALSAFALIAVGGLAFDYARLVTMDSELQSAADQAALAAASQLDGKSGACARAAQAASNLISNDTRFANDDLGRAINIANESACDRTGAIRFYSQKDRLDTDALTDATAEFVQVTVGGRTAFYALTPIVAAFSSGPITATAYAGVGSAVCGAVPFFICSPDEPLDNEDPYREVNIASGTGIAMIEGGQQWGPGNFGFLDQLGKGANGVKEALSSNALHAECSQTANVHTETGQMSSLRASFNMRFDFAPNGNGNASCPEGPCSPSTNVRKDLVRKANGCSWEENPATAANFAQKRYRPQTNAALPDTVTPEIMGHPRDICHSVVPNACAGGRIGNGVWDRAAYFRSNHPGLDWQGTTGLGPSVTRYGVYLWEAAQEAAAPNTALATRVTTGDATLAAYSTPQAGRCLFPGVAPSAGGADRRRVTAATVNCRLAARTTGLNGSKTIPVAGFVDVFLVEPSFDRKKCSSGSGCNTDITSSNDVYIEIIGASGSGEGGGTGQITRRDVPYLIE</sequence>
<keyword evidence="1" id="KW-1133">Transmembrane helix</keyword>
<reference evidence="3 4" key="1">
    <citation type="submission" date="2021-08" db="EMBL/GenBank/DDBJ databases">
        <authorList>
            <person name="Tuo L."/>
        </authorList>
    </citation>
    <scope>NUCLEOTIDE SEQUENCE [LARGE SCALE GENOMIC DNA]</scope>
    <source>
        <strain evidence="3 4">JCM 31229</strain>
    </source>
</reference>
<evidence type="ECO:0000259" key="2">
    <source>
        <dbReference type="Pfam" id="PF13400"/>
    </source>
</evidence>
<proteinExistence type="predicted"/>
<keyword evidence="1" id="KW-0812">Transmembrane</keyword>
<keyword evidence="1" id="KW-0472">Membrane</keyword>
<feature type="transmembrane region" description="Helical" evidence="1">
    <location>
        <begin position="15"/>
        <end position="36"/>
    </location>
</feature>
<evidence type="ECO:0000313" key="3">
    <source>
        <dbReference type="EMBL" id="MBY8826475.1"/>
    </source>
</evidence>
<feature type="domain" description="Putative Flp pilus-assembly TadG-like N-terminal" evidence="2">
    <location>
        <begin position="17"/>
        <end position="61"/>
    </location>
</feature>
<keyword evidence="4" id="KW-1185">Reference proteome</keyword>
<name>A0ABS7PYN0_9SPHN</name>
<accession>A0ABS7PYN0</accession>
<protein>
    <recommendedName>
        <fullName evidence="2">Putative Flp pilus-assembly TadG-like N-terminal domain-containing protein</fullName>
    </recommendedName>
</protein>
<gene>
    <name evidence="3" type="ORF">K7G82_29505</name>
</gene>
<comment type="caution">
    <text evidence="3">The sequence shown here is derived from an EMBL/GenBank/DDBJ whole genome shotgun (WGS) entry which is preliminary data.</text>
</comment>
<dbReference type="Pfam" id="PF13400">
    <property type="entry name" value="Tad"/>
    <property type="match status" value="1"/>
</dbReference>
<evidence type="ECO:0000313" key="4">
    <source>
        <dbReference type="Proteomes" id="UP000706039"/>
    </source>
</evidence>
<dbReference type="RefSeq" id="WP_222994063.1">
    <property type="nucleotide sequence ID" value="NZ_JAINVV010000019.1"/>
</dbReference>
<organism evidence="3 4">
    <name type="scientific">Sphingomonas colocasiae</name>
    <dbReference type="NCBI Taxonomy" id="1848973"/>
    <lineage>
        <taxon>Bacteria</taxon>
        <taxon>Pseudomonadati</taxon>
        <taxon>Pseudomonadota</taxon>
        <taxon>Alphaproteobacteria</taxon>
        <taxon>Sphingomonadales</taxon>
        <taxon>Sphingomonadaceae</taxon>
        <taxon>Sphingomonas</taxon>
    </lineage>
</organism>
<evidence type="ECO:0000256" key="1">
    <source>
        <dbReference type="SAM" id="Phobius"/>
    </source>
</evidence>
<dbReference type="InterPro" id="IPR028087">
    <property type="entry name" value="Tad_N"/>
</dbReference>